<dbReference type="Proteomes" id="UP000278288">
    <property type="component" value="Chromosome"/>
</dbReference>
<dbReference type="Gene3D" id="2.60.120.200">
    <property type="match status" value="1"/>
</dbReference>
<evidence type="ECO:0000313" key="6">
    <source>
        <dbReference type="Proteomes" id="UP000278288"/>
    </source>
</evidence>
<dbReference type="NCBIfam" id="TIGR04183">
    <property type="entry name" value="Por_Secre_tail"/>
    <property type="match status" value="1"/>
</dbReference>
<feature type="domain" description="Secretion system C-terminal sorting" evidence="4">
    <location>
        <begin position="232"/>
        <end position="297"/>
    </location>
</feature>
<proteinExistence type="predicted"/>
<evidence type="ECO:0000259" key="4">
    <source>
        <dbReference type="Pfam" id="PF18962"/>
    </source>
</evidence>
<feature type="chain" id="PRO_5041968475" evidence="2">
    <location>
        <begin position="21"/>
        <end position="299"/>
    </location>
</feature>
<evidence type="ECO:0000256" key="1">
    <source>
        <dbReference type="ARBA" id="ARBA00022729"/>
    </source>
</evidence>
<sequence>MRRILLLSAFLGLASLNAQTTIFEDSFETYTDFAYTTGTVGNWTLRDLDGKQSYTINLATFPNQQIPKAFIVFNKAGIVPAPAATATQFNAKTGNKVMACFDVSSPAPLVNNDWLISPKFTLGSSGNNVSFWAKSINELYGAEKFNVYVSTTDTQTTSFTKLNASTIVTPSVVEWNQHTFNLDAYSGQAVYFAIQCVSDDQFALLIDDFKVTTTGTLATSEVSKKASSASSVYPNPVSDVLNIKSKEKVNGIEIYDISGRKVSADLDGDKVNTKNLNPGSYIINIETKEGKTTEKFIKK</sequence>
<keyword evidence="1 2" id="KW-0732">Signal</keyword>
<dbReference type="InterPro" id="IPR026444">
    <property type="entry name" value="Secre_tail"/>
</dbReference>
<evidence type="ECO:0000256" key="2">
    <source>
        <dbReference type="SAM" id="SignalP"/>
    </source>
</evidence>
<dbReference type="Pfam" id="PF18962">
    <property type="entry name" value="Por_Secre_tail"/>
    <property type="match status" value="1"/>
</dbReference>
<reference evidence="5 6" key="1">
    <citation type="submission" date="2018-11" db="EMBL/GenBank/DDBJ databases">
        <title>Proposal to divide the Flavobacteriaceae and reorganize its genera based on Amino Acid Identity values calculated from whole genome sequences.</title>
        <authorList>
            <person name="Nicholson A.C."/>
            <person name="Gulvik C.A."/>
            <person name="Whitney A.M."/>
            <person name="Humrighouse B.W."/>
            <person name="Bell M."/>
            <person name="Holmes B."/>
            <person name="Steigerwalt A.G."/>
            <person name="Villarma A."/>
            <person name="Sheth M."/>
            <person name="Batra D."/>
            <person name="Pryor J."/>
            <person name="Bernardet J.-F."/>
            <person name="Hugo C."/>
            <person name="Kampfer P."/>
            <person name="Newman J."/>
            <person name="McQuiston J.R."/>
        </authorList>
    </citation>
    <scope>NUCLEOTIDE SEQUENCE [LARGE SCALE GENOMIC DNA]</scope>
    <source>
        <strain evidence="5 6">G0041</strain>
    </source>
</reference>
<dbReference type="Pfam" id="PF07675">
    <property type="entry name" value="Cleaved_Adhesin"/>
    <property type="match status" value="1"/>
</dbReference>
<dbReference type="KEGG" id="cnk:EG343_02580"/>
<accession>A0AAD0YEA8</accession>
<dbReference type="EMBL" id="CP033923">
    <property type="protein sequence ID" value="AZA89591.1"/>
    <property type="molecule type" value="Genomic_DNA"/>
</dbReference>
<feature type="signal peptide" evidence="2">
    <location>
        <begin position="1"/>
        <end position="20"/>
    </location>
</feature>
<dbReference type="RefSeq" id="WP_123856065.1">
    <property type="nucleotide sequence ID" value="NZ_CP033923.1"/>
</dbReference>
<gene>
    <name evidence="5" type="ORF">EG343_02580</name>
</gene>
<keyword evidence="6" id="KW-1185">Reference proteome</keyword>
<dbReference type="InterPro" id="IPR011628">
    <property type="entry name" value="Cleaved_adhesin"/>
</dbReference>
<dbReference type="NCBIfam" id="NF038128">
    <property type="entry name" value="choice_anch_J"/>
    <property type="match status" value="1"/>
</dbReference>
<dbReference type="AlphaFoldDB" id="A0AAD0YEA8"/>
<evidence type="ECO:0000259" key="3">
    <source>
        <dbReference type="Pfam" id="PF07675"/>
    </source>
</evidence>
<evidence type="ECO:0000313" key="5">
    <source>
        <dbReference type="EMBL" id="AZA89591.1"/>
    </source>
</evidence>
<name>A0AAD0YEA8_CHRNA</name>
<organism evidence="5 6">
    <name type="scientific">Chryseobacterium nakagawai</name>
    <dbReference type="NCBI Taxonomy" id="1241982"/>
    <lineage>
        <taxon>Bacteria</taxon>
        <taxon>Pseudomonadati</taxon>
        <taxon>Bacteroidota</taxon>
        <taxon>Flavobacteriia</taxon>
        <taxon>Flavobacteriales</taxon>
        <taxon>Weeksellaceae</taxon>
        <taxon>Chryseobacterium group</taxon>
        <taxon>Chryseobacterium</taxon>
    </lineage>
</organism>
<feature type="domain" description="Cleaved adhesin" evidence="3">
    <location>
        <begin position="86"/>
        <end position="171"/>
    </location>
</feature>
<protein>
    <submittedName>
        <fullName evidence="5">T9SS C-terminal target domain-containing protein</fullName>
    </submittedName>
</protein>